<sequence length="64" mass="6977">MTSNINLRTGCDSVAKSRNEVKLSTGVVSGHAAYVHYFDHVTLLASDGFSSAFITRVCVVQWQT</sequence>
<organism evidence="1 2">
    <name type="scientific">Dreissena polymorpha</name>
    <name type="common">Zebra mussel</name>
    <name type="synonym">Mytilus polymorpha</name>
    <dbReference type="NCBI Taxonomy" id="45954"/>
    <lineage>
        <taxon>Eukaryota</taxon>
        <taxon>Metazoa</taxon>
        <taxon>Spiralia</taxon>
        <taxon>Lophotrochozoa</taxon>
        <taxon>Mollusca</taxon>
        <taxon>Bivalvia</taxon>
        <taxon>Autobranchia</taxon>
        <taxon>Heteroconchia</taxon>
        <taxon>Euheterodonta</taxon>
        <taxon>Imparidentia</taxon>
        <taxon>Neoheterodontei</taxon>
        <taxon>Myida</taxon>
        <taxon>Dreissenoidea</taxon>
        <taxon>Dreissenidae</taxon>
        <taxon>Dreissena</taxon>
    </lineage>
</organism>
<keyword evidence="2" id="KW-1185">Reference proteome</keyword>
<proteinExistence type="predicted"/>
<dbReference type="AlphaFoldDB" id="A0A9D4RP79"/>
<accession>A0A9D4RP79</accession>
<evidence type="ECO:0000313" key="2">
    <source>
        <dbReference type="Proteomes" id="UP000828390"/>
    </source>
</evidence>
<dbReference type="EMBL" id="JAIWYP010000002">
    <property type="protein sequence ID" value="KAH3873617.1"/>
    <property type="molecule type" value="Genomic_DNA"/>
</dbReference>
<protein>
    <submittedName>
        <fullName evidence="1">Uncharacterized protein</fullName>
    </submittedName>
</protein>
<dbReference type="Proteomes" id="UP000828390">
    <property type="component" value="Unassembled WGS sequence"/>
</dbReference>
<name>A0A9D4RP79_DREPO</name>
<comment type="caution">
    <text evidence="1">The sequence shown here is derived from an EMBL/GenBank/DDBJ whole genome shotgun (WGS) entry which is preliminary data.</text>
</comment>
<gene>
    <name evidence="1" type="ORF">DPMN_036855</name>
</gene>
<reference evidence="1" key="1">
    <citation type="journal article" date="2019" name="bioRxiv">
        <title>The Genome of the Zebra Mussel, Dreissena polymorpha: A Resource for Invasive Species Research.</title>
        <authorList>
            <person name="McCartney M.A."/>
            <person name="Auch B."/>
            <person name="Kono T."/>
            <person name="Mallez S."/>
            <person name="Zhang Y."/>
            <person name="Obille A."/>
            <person name="Becker A."/>
            <person name="Abrahante J.E."/>
            <person name="Garbe J."/>
            <person name="Badalamenti J.P."/>
            <person name="Herman A."/>
            <person name="Mangelson H."/>
            <person name="Liachko I."/>
            <person name="Sullivan S."/>
            <person name="Sone E.D."/>
            <person name="Koren S."/>
            <person name="Silverstein K.A.T."/>
            <person name="Beckman K.B."/>
            <person name="Gohl D.M."/>
        </authorList>
    </citation>
    <scope>NUCLEOTIDE SEQUENCE</scope>
    <source>
        <strain evidence="1">Duluth1</strain>
        <tissue evidence="1">Whole animal</tissue>
    </source>
</reference>
<reference evidence="1" key="2">
    <citation type="submission" date="2020-11" db="EMBL/GenBank/DDBJ databases">
        <authorList>
            <person name="McCartney M.A."/>
            <person name="Auch B."/>
            <person name="Kono T."/>
            <person name="Mallez S."/>
            <person name="Becker A."/>
            <person name="Gohl D.M."/>
            <person name="Silverstein K.A.T."/>
            <person name="Koren S."/>
            <person name="Bechman K.B."/>
            <person name="Herman A."/>
            <person name="Abrahante J.E."/>
            <person name="Garbe J."/>
        </authorList>
    </citation>
    <scope>NUCLEOTIDE SEQUENCE</scope>
    <source>
        <strain evidence="1">Duluth1</strain>
        <tissue evidence="1">Whole animal</tissue>
    </source>
</reference>
<evidence type="ECO:0000313" key="1">
    <source>
        <dbReference type="EMBL" id="KAH3873617.1"/>
    </source>
</evidence>